<dbReference type="InterPro" id="IPR003409">
    <property type="entry name" value="MORN"/>
</dbReference>
<reference evidence="3 4" key="1">
    <citation type="submission" date="2017-12" db="EMBL/GenBank/DDBJ databases">
        <title>Sequencing, de novo assembly and annotation of complete genome of a new Thraustochytrid species, strain FCC1311.</title>
        <authorList>
            <person name="Sedici K."/>
            <person name="Godart F."/>
            <person name="Aiese Cigliano R."/>
            <person name="Sanseverino W."/>
            <person name="Barakat M."/>
            <person name="Ortet P."/>
            <person name="Marechal E."/>
            <person name="Cagnac O."/>
            <person name="Amato A."/>
        </authorList>
    </citation>
    <scope>NUCLEOTIDE SEQUENCE [LARGE SCALE GENOMIC DNA]</scope>
</reference>
<dbReference type="Gene3D" id="2.20.110.10">
    <property type="entry name" value="Histone H3 K4-specific methyltransferase SET7/9 N-terminal domain"/>
    <property type="match status" value="1"/>
</dbReference>
<dbReference type="Pfam" id="PF14737">
    <property type="entry name" value="DUF4470"/>
    <property type="match status" value="1"/>
</dbReference>
<dbReference type="GO" id="GO:0005829">
    <property type="term" value="C:cytosol"/>
    <property type="evidence" value="ECO:0007669"/>
    <property type="project" value="TreeGrafter"/>
</dbReference>
<dbReference type="SMART" id="SM00698">
    <property type="entry name" value="MORN"/>
    <property type="match status" value="4"/>
</dbReference>
<feature type="domain" description="DUF4470" evidence="2">
    <location>
        <begin position="238"/>
        <end position="337"/>
    </location>
</feature>
<dbReference type="Pfam" id="PF02493">
    <property type="entry name" value="MORN"/>
    <property type="match status" value="4"/>
</dbReference>
<dbReference type="Proteomes" id="UP000241890">
    <property type="component" value="Unassembled WGS sequence"/>
</dbReference>
<evidence type="ECO:0000313" key="4">
    <source>
        <dbReference type="Proteomes" id="UP000241890"/>
    </source>
</evidence>
<dbReference type="EMBL" id="BEYU01000067">
    <property type="protein sequence ID" value="GBG29830.1"/>
    <property type="molecule type" value="Genomic_DNA"/>
</dbReference>
<dbReference type="AlphaFoldDB" id="A0A2R5GG23"/>
<name>A0A2R5GG23_9STRA</name>
<dbReference type="InParanoid" id="A0A2R5GG23"/>
<dbReference type="SUPFAM" id="SSF82185">
    <property type="entry name" value="Histone H3 K4-specific methyltransferase SET7/9 N-terminal domain"/>
    <property type="match status" value="1"/>
</dbReference>
<keyword evidence="3" id="KW-0418">Kinase</keyword>
<gene>
    <name evidence="3" type="ORF">FCC1311_060502</name>
</gene>
<dbReference type="OrthoDB" id="270720at2759"/>
<dbReference type="InterPro" id="IPR027974">
    <property type="entry name" value="DUF4470"/>
</dbReference>
<dbReference type="PANTHER" id="PTHR43215">
    <property type="entry name" value="RADIAL SPOKE HEAD 1 HOMOLOG"/>
    <property type="match status" value="1"/>
</dbReference>
<sequence>MYTLQTKSMIVYHGTCIDRKPHGFGRKTFANGSYYEGDWKLGKRHGSGIFHDPQRNVVYEGEWRHGQRDGSGRCRRTALGNWVEYDGWWTKNRKNGEGTLRWSNGRSLRGNWQEGQLMKIEIDKGNRDHGNGCIDPQDMSLNFPRMQMDPQDVALLLIENAEHDNPLAGAESAGKETLLPSPARRKLVDRIMASFVIGNTHGRALWTSQEASARLCNGHEAASHLRKRRKRDNSSAKNIGDIATNEEDLRFLYLGVGDLRNPLKTLHELEVAALSELAQESWLQGERNKISVSTHHAHFVLNDASTLTLARDAALLLAAVSDEPNAIEAATALWCDALVTAPERSRLDTALDILLDADAQALPKWLTLDQETRNLLEPHWRAWRKSDAQFDSDQEFRVAAIRRFGDGAGHGRAQTSQSWLETGVSSRSANRVQSLQASDESFVPNPLLYDFVSTAPPSSAQTSPLFIDSQGPTGAFSELANLKPGGTALAQVLGSCWRPLWSSLRQAVARGAVSIELVAGDCIDLLSRHRFGARRCYAAIDTSNVADYVGLWNLLLLCEPLLEPRKQAFVQTENILTAAETLEDLLASTPPRSVTAALDLAALMGLIPAPAPAELAPDPDEKIVRTRWNFHEPTARDVDSLVSGDAIKSLVQDLVHGLPASVKVDKKVLEEQLLQPELQMLIELARANPGPEALNEALANALNQSRARKGQARIKAAFESTFFLFLHDVLVPQPVTPDMLRDPRQTIAGSYPFPTHTVLSATLMLASIADRSEHGRDLARDFLAAYFRDSEFRELPHVRLRGMALRIMCARLQRARPDTALRGVVGSLPCRSVTLDFETIVDVWKPKGGLLEPALALLLVTPSSRLAERLRRDVGIFYIDETDGLEHNQNFEHVSKATPRHVQVVDNVRVIVPTKDGASNMLTVQATLPSKHPYARAYLLDVQTYSILTKSVHLGD</sequence>
<evidence type="ECO:0000313" key="3">
    <source>
        <dbReference type="EMBL" id="GBG29830.1"/>
    </source>
</evidence>
<evidence type="ECO:0000259" key="2">
    <source>
        <dbReference type="Pfam" id="PF14737"/>
    </source>
</evidence>
<protein>
    <submittedName>
        <fullName evidence="3">Phosphatidylinositol 4-phosphate 5-kinase 1</fullName>
    </submittedName>
</protein>
<proteinExistence type="predicted"/>
<evidence type="ECO:0000256" key="1">
    <source>
        <dbReference type="ARBA" id="ARBA00022737"/>
    </source>
</evidence>
<dbReference type="GO" id="GO:0016301">
    <property type="term" value="F:kinase activity"/>
    <property type="evidence" value="ECO:0007669"/>
    <property type="project" value="UniProtKB-KW"/>
</dbReference>
<dbReference type="PANTHER" id="PTHR43215:SF14">
    <property type="entry name" value="RADIAL SPOKE HEAD 1 HOMOLOG"/>
    <property type="match status" value="1"/>
</dbReference>
<keyword evidence="3" id="KW-0808">Transferase</keyword>
<keyword evidence="4" id="KW-1185">Reference proteome</keyword>
<keyword evidence="1" id="KW-0677">Repeat</keyword>
<comment type="caution">
    <text evidence="3">The sequence shown here is derived from an EMBL/GenBank/DDBJ whole genome shotgun (WGS) entry which is preliminary data.</text>
</comment>
<accession>A0A2R5GG23</accession>
<organism evidence="3 4">
    <name type="scientific">Hondaea fermentalgiana</name>
    <dbReference type="NCBI Taxonomy" id="2315210"/>
    <lineage>
        <taxon>Eukaryota</taxon>
        <taxon>Sar</taxon>
        <taxon>Stramenopiles</taxon>
        <taxon>Bigyra</taxon>
        <taxon>Labyrinthulomycetes</taxon>
        <taxon>Thraustochytrida</taxon>
        <taxon>Thraustochytriidae</taxon>
        <taxon>Hondaea</taxon>
    </lineage>
</organism>